<evidence type="ECO:0000313" key="2">
    <source>
        <dbReference type="Proteomes" id="UP000809431"/>
    </source>
</evidence>
<name>A0ABS2BFM4_9NEIS</name>
<gene>
    <name evidence="1" type="ORF">JMJ54_01140</name>
</gene>
<protein>
    <recommendedName>
        <fullName evidence="3">DUF4375 domain-containing protein</fullName>
    </recommendedName>
</protein>
<sequence length="166" mass="17736">MQQRIHELFDLLADGGLDAADLDAMATEVDQAAADAETYLAADAASGYPAFKAQLGEAAMPLWQWVLLEQLEGGLVFRGHTAVELYAEIVDAFGEDELELAPDALAGLDEAGAWQQVSAALAPAYTPVDFAQAIDARRQIVLVRSAKLDRFLALSREIGLTAHPAV</sequence>
<dbReference type="Proteomes" id="UP000809431">
    <property type="component" value="Unassembled WGS sequence"/>
</dbReference>
<keyword evidence="2" id="KW-1185">Reference proteome</keyword>
<accession>A0ABS2BFM4</accession>
<proteinExistence type="predicted"/>
<comment type="caution">
    <text evidence="1">The sequence shown here is derived from an EMBL/GenBank/DDBJ whole genome shotgun (WGS) entry which is preliminary data.</text>
</comment>
<evidence type="ECO:0000313" key="1">
    <source>
        <dbReference type="EMBL" id="MBM3114419.1"/>
    </source>
</evidence>
<dbReference type="RefSeq" id="WP_203536112.1">
    <property type="nucleotide sequence ID" value="NZ_JAESND010000001.1"/>
</dbReference>
<reference evidence="1 2" key="1">
    <citation type="submission" date="2021-01" db="EMBL/GenBank/DDBJ databases">
        <title>Draft Genome Sequence and Polyhydroxyalkanoate Biosynthetic Potential of Jeongeupia naejangsanensis Type Strain DSM 24253.</title>
        <authorList>
            <person name="Turrini P."/>
            <person name="Artuso I."/>
            <person name="Lugli G.A."/>
            <person name="Frangipani E."/>
            <person name="Ventura M."/>
            <person name="Visca P."/>
        </authorList>
    </citation>
    <scope>NUCLEOTIDE SEQUENCE [LARGE SCALE GENOMIC DNA]</scope>
    <source>
        <strain evidence="1 2">DSM 24253</strain>
    </source>
</reference>
<organism evidence="1 2">
    <name type="scientific">Jeongeupia naejangsanensis</name>
    <dbReference type="NCBI Taxonomy" id="613195"/>
    <lineage>
        <taxon>Bacteria</taxon>
        <taxon>Pseudomonadati</taxon>
        <taxon>Pseudomonadota</taxon>
        <taxon>Betaproteobacteria</taxon>
        <taxon>Neisseriales</taxon>
        <taxon>Chitinibacteraceae</taxon>
        <taxon>Jeongeupia</taxon>
    </lineage>
</organism>
<dbReference type="EMBL" id="JAESND010000001">
    <property type="protein sequence ID" value="MBM3114419.1"/>
    <property type="molecule type" value="Genomic_DNA"/>
</dbReference>
<evidence type="ECO:0008006" key="3">
    <source>
        <dbReference type="Google" id="ProtNLM"/>
    </source>
</evidence>